<dbReference type="Proteomes" id="UP000029493">
    <property type="component" value="Chromosome"/>
</dbReference>
<sequence length="215" mass="24213">METAEVRELKEKIEHLERLLESRADQVHELDMDDRRYERKVRSMKLAVTLALLCMTIFSIIPVAYNIFRSPPVFRSAPASSESILNEAFRNTTAKELGELNTFMAEFRKDTNKIDPERLSLGMVKSDVNLLSGRIGVLEKSISDSPEKALSIPLLRRDQESMSKTIEANKQAVNSELGRIYDQQKWMLTGIGTALLAALTALAGALYKTVNRVPD</sequence>
<accession>A0A089WSR1</accession>
<reference evidence="2 3" key="1">
    <citation type="submission" date="2014-09" db="EMBL/GenBank/DDBJ databases">
        <authorList>
            <person name="Chan K.-G."/>
        </authorList>
    </citation>
    <scope>NUCLEOTIDE SEQUENCE [LARGE SCALE GENOMIC DNA]</scope>
    <source>
        <strain evidence="2 3">ND07</strain>
    </source>
</reference>
<keyword evidence="3" id="KW-1185">Reference proteome</keyword>
<dbReference type="EMBL" id="CP009455">
    <property type="protein sequence ID" value="AIR90194.1"/>
    <property type="molecule type" value="Genomic_DNA"/>
</dbReference>
<evidence type="ECO:0000313" key="3">
    <source>
        <dbReference type="Proteomes" id="UP000029493"/>
    </source>
</evidence>
<dbReference type="AlphaFoldDB" id="A0A089WSR1"/>
<protein>
    <submittedName>
        <fullName evidence="2">Uncharacterized protein</fullName>
    </submittedName>
</protein>
<evidence type="ECO:0000256" key="1">
    <source>
        <dbReference type="SAM" id="Phobius"/>
    </source>
</evidence>
<organism evidence="2 3">
    <name type="scientific">Pseudomonas cremoricolorata</name>
    <dbReference type="NCBI Taxonomy" id="157783"/>
    <lineage>
        <taxon>Bacteria</taxon>
        <taxon>Pseudomonadati</taxon>
        <taxon>Pseudomonadota</taxon>
        <taxon>Gammaproteobacteria</taxon>
        <taxon>Pseudomonadales</taxon>
        <taxon>Pseudomonadaceae</taxon>
        <taxon>Pseudomonas</taxon>
    </lineage>
</organism>
<keyword evidence="1" id="KW-0812">Transmembrane</keyword>
<keyword evidence="1" id="KW-0472">Membrane</keyword>
<gene>
    <name evidence="2" type="ORF">LK03_13215</name>
</gene>
<feature type="transmembrane region" description="Helical" evidence="1">
    <location>
        <begin position="46"/>
        <end position="68"/>
    </location>
</feature>
<evidence type="ECO:0000313" key="2">
    <source>
        <dbReference type="EMBL" id="AIR90194.1"/>
    </source>
</evidence>
<keyword evidence="1" id="KW-1133">Transmembrane helix</keyword>
<dbReference type="RefSeq" id="WP_038412809.1">
    <property type="nucleotide sequence ID" value="NZ_CP009455.1"/>
</dbReference>
<feature type="transmembrane region" description="Helical" evidence="1">
    <location>
        <begin position="186"/>
        <end position="207"/>
    </location>
</feature>
<name>A0A089WSR1_9PSED</name>
<dbReference type="OrthoDB" id="7063320at2"/>
<dbReference type="KEGG" id="psw:LK03_13215"/>
<proteinExistence type="predicted"/>